<protein>
    <recommendedName>
        <fullName evidence="3">Glycosyltransferase family 1 protein</fullName>
    </recommendedName>
</protein>
<evidence type="ECO:0008006" key="3">
    <source>
        <dbReference type="Google" id="ProtNLM"/>
    </source>
</evidence>
<dbReference type="eggNOG" id="ENOG5032V2S">
    <property type="taxonomic scope" value="Bacteria"/>
</dbReference>
<reference evidence="1 2" key="1">
    <citation type="journal article" date="2007" name="J. Bacteriol.">
        <title>The complete genome sequence of Roseobacter denitrificans reveals a mixotrophic rather than photosynthetic metabolism.</title>
        <authorList>
            <person name="Swingley W.D."/>
            <person name="Sadekar S."/>
            <person name="Mastrian S.D."/>
            <person name="Matthies H.J."/>
            <person name="Hao J."/>
            <person name="Ramos H."/>
            <person name="Acharya C.R."/>
            <person name="Conrad A.L."/>
            <person name="Taylor H.L."/>
            <person name="Dejesa L.C."/>
            <person name="Shah M.K."/>
            <person name="O'huallachain M.E."/>
            <person name="Lince M.T."/>
            <person name="Blankenship R.E."/>
            <person name="Beatty J.T."/>
            <person name="Touchman J.W."/>
        </authorList>
    </citation>
    <scope>NUCLEOTIDE SEQUENCE [LARGE SCALE GENOMIC DNA]</scope>
    <source>
        <strain evidence="2">ATCC 33942 / OCh 114</strain>
        <plasmid evidence="1 2">pTB2</plasmid>
    </source>
</reference>
<accession>Q07GE0</accession>
<evidence type="ECO:0000313" key="2">
    <source>
        <dbReference type="Proteomes" id="UP000007029"/>
    </source>
</evidence>
<organism evidence="1 2">
    <name type="scientific">Roseobacter denitrificans (strain ATCC 33942 / OCh 114)</name>
    <name type="common">Erythrobacter sp. (strain OCh 114)</name>
    <name type="synonym">Roseobacter denitrificans</name>
    <dbReference type="NCBI Taxonomy" id="375451"/>
    <lineage>
        <taxon>Bacteria</taxon>
        <taxon>Pseudomonadati</taxon>
        <taxon>Pseudomonadota</taxon>
        <taxon>Alphaproteobacteria</taxon>
        <taxon>Rhodobacterales</taxon>
        <taxon>Roseobacteraceae</taxon>
        <taxon>Roseobacter</taxon>
    </lineage>
</organism>
<name>Q07GE0_ROSDO</name>
<dbReference type="HOGENOM" id="CLU_054044_0_0_5"/>
<dbReference type="SUPFAM" id="SSF53756">
    <property type="entry name" value="UDP-Glycosyltransferase/glycogen phosphorylase"/>
    <property type="match status" value="1"/>
</dbReference>
<gene>
    <name evidence="1" type="ordered locus">RD1_B0051</name>
</gene>
<evidence type="ECO:0000313" key="1">
    <source>
        <dbReference type="EMBL" id="ABI93459.1"/>
    </source>
</evidence>
<dbReference type="EMBL" id="CP000465">
    <property type="protein sequence ID" value="ABI93459.1"/>
    <property type="molecule type" value="Genomic_DNA"/>
</dbReference>
<dbReference type="AlphaFoldDB" id="Q07GE0"/>
<keyword evidence="2" id="KW-1185">Reference proteome</keyword>
<geneLocation type="plasmid" evidence="1 2">
    <name>pTB2</name>
</geneLocation>
<dbReference type="Proteomes" id="UP000007029">
    <property type="component" value="Plasmid pTB2"/>
</dbReference>
<dbReference type="KEGG" id="rde:RD1_B0051"/>
<proteinExistence type="predicted"/>
<keyword evidence="1" id="KW-0614">Plasmid</keyword>
<sequence length="431" mass="49086">MDRKGRLPSDHSGVYASSMLCGHLPPQPLTSVLNACIDIACQLLSSGQNLVRRPCRMRHQMNTTAGRHVLSARIGQPARAFLARRFSRAHTRRVLVYYNVSRISWSQIFPFVFYGAELAHQYDAEFRFVPVDALLKGDRVRERAADIILVQPWFTTHTDVLDVALDRLATAHPKAQISFLDSYAHNDLRLGCTVDPYITHYLKKSLFRDSHLYFKEFKGDTNLLDYYGRLYGLEYAPVNWNVPDTILPKLRLSPNFLTAPHFIDDLSKKAMPRREGRSLDVSVRLGGQDAHGAYAAMRRHANGLMTKIEGITRSPPNIVPFKAYMAEMRAARLCFSPFGFGELCWRDIEAMISGTVMIKPDMSHLETLPNLYEPGVTYLPVRWDFADLEEVIRGALADEDRCRDIAKTAYDRMAHYIREACFVSDMSSLFS</sequence>